<dbReference type="Pfam" id="PF12937">
    <property type="entry name" value="F-box-like"/>
    <property type="match status" value="1"/>
</dbReference>
<proteinExistence type="predicted"/>
<sequence length="369" mass="42076">MVSTPSSMWPSLPPEILEEIAMRLESRTDILHLRAVCTAWRASIPLPSKNPHNLSFSIASNNWPISGHFLVRERTVYCIQPLKKISSFFTNNSNNWLVNIEERDFGKVRATAPFSLCKIIPNWDKFSMIGGLSKKVINLLDYKVREVGKSYYLLFNLDFFKNVVVGRCNNEDGFWVMFIHFGKLRFWKMGDEKWTQVDDGSGQSNYVHIALHNGTIYAVDYTGLTIAVDPLSLEVTQVASHPYLGFHKYLVNSLGDLFLIDKVEDSFGGGEPCLKVYKLDEKRGEWIPVNSLGDQVILLMGSGCCCSVSAKDFGGLRRNCVYFGDHYFRDVQNDFPRWPVGFFDLEYNVVQPLKSVDIKIFLPKPAWLS</sequence>
<dbReference type="InterPro" id="IPR011043">
    <property type="entry name" value="Gal_Oxase/kelch_b-propeller"/>
</dbReference>
<dbReference type="CDD" id="cd09917">
    <property type="entry name" value="F-box_SF"/>
    <property type="match status" value="1"/>
</dbReference>
<dbReference type="SUPFAM" id="SSF50965">
    <property type="entry name" value="Galactose oxidase, central domain"/>
    <property type="match status" value="1"/>
</dbReference>
<dbReference type="Proteomes" id="UP000813462">
    <property type="component" value="Unassembled WGS sequence"/>
</dbReference>
<dbReference type="InterPro" id="IPR036047">
    <property type="entry name" value="F-box-like_dom_sf"/>
</dbReference>
<dbReference type="InterPro" id="IPR051304">
    <property type="entry name" value="SCF_F-box_domain"/>
</dbReference>
<evidence type="ECO:0000313" key="2">
    <source>
        <dbReference type="EMBL" id="KAH7537376.1"/>
    </source>
</evidence>
<dbReference type="Gene3D" id="1.20.1280.50">
    <property type="match status" value="1"/>
</dbReference>
<comment type="caution">
    <text evidence="2">The sequence shown here is derived from an EMBL/GenBank/DDBJ whole genome shotgun (WGS) entry which is preliminary data.</text>
</comment>
<dbReference type="Pfam" id="PF03478">
    <property type="entry name" value="Beta-prop_KIB1-4"/>
    <property type="match status" value="1"/>
</dbReference>
<evidence type="ECO:0000313" key="3">
    <source>
        <dbReference type="Proteomes" id="UP000813462"/>
    </source>
</evidence>
<dbReference type="AlphaFoldDB" id="A0A978VPA1"/>
<dbReference type="PANTHER" id="PTHR47123">
    <property type="entry name" value="F-BOX PROTEIN SKIP23"/>
    <property type="match status" value="1"/>
</dbReference>
<evidence type="ECO:0000259" key="1">
    <source>
        <dbReference type="SMART" id="SM00256"/>
    </source>
</evidence>
<name>A0A978VPA1_ZIZJJ</name>
<feature type="domain" description="F-box" evidence="1">
    <location>
        <begin position="12"/>
        <end position="52"/>
    </location>
</feature>
<protein>
    <recommendedName>
        <fullName evidence="1">F-box domain-containing protein</fullName>
    </recommendedName>
</protein>
<accession>A0A978VPA1</accession>
<dbReference type="SUPFAM" id="SSF81383">
    <property type="entry name" value="F-box domain"/>
    <property type="match status" value="1"/>
</dbReference>
<dbReference type="EMBL" id="JAEACU010000003">
    <property type="protein sequence ID" value="KAH7537376.1"/>
    <property type="molecule type" value="Genomic_DNA"/>
</dbReference>
<dbReference type="InterPro" id="IPR001810">
    <property type="entry name" value="F-box_dom"/>
</dbReference>
<reference evidence="2" key="1">
    <citation type="journal article" date="2021" name="Front. Plant Sci.">
        <title>Chromosome-Scale Genome Assembly for Chinese Sour Jujube and Insights Into Its Genome Evolution and Domestication Signature.</title>
        <authorList>
            <person name="Shen L.-Y."/>
            <person name="Luo H."/>
            <person name="Wang X.-L."/>
            <person name="Wang X.-M."/>
            <person name="Qiu X.-J."/>
            <person name="Liu H."/>
            <person name="Zhou S.-S."/>
            <person name="Jia K.-H."/>
            <person name="Nie S."/>
            <person name="Bao Y.-T."/>
            <person name="Zhang R.-G."/>
            <person name="Yun Q.-Z."/>
            <person name="Chai Y.-H."/>
            <person name="Lu J.-Y."/>
            <person name="Li Y."/>
            <person name="Zhao S.-W."/>
            <person name="Mao J.-F."/>
            <person name="Jia S.-G."/>
            <person name="Mao Y.-M."/>
        </authorList>
    </citation>
    <scope>NUCLEOTIDE SEQUENCE</scope>
    <source>
        <strain evidence="2">AT0</strain>
        <tissue evidence="2">Leaf</tissue>
    </source>
</reference>
<dbReference type="OrthoDB" id="638130at2759"/>
<dbReference type="PANTHER" id="PTHR47123:SF3">
    <property type="entry name" value="DUF295 DOMAIN-CONTAINING PROTEIN"/>
    <property type="match status" value="1"/>
</dbReference>
<dbReference type="InterPro" id="IPR005174">
    <property type="entry name" value="KIB1-4_b-propeller"/>
</dbReference>
<gene>
    <name evidence="2" type="ORF">FEM48_Zijuj03G0085900</name>
</gene>
<dbReference type="SMART" id="SM00256">
    <property type="entry name" value="FBOX"/>
    <property type="match status" value="1"/>
</dbReference>
<organism evidence="2 3">
    <name type="scientific">Ziziphus jujuba var. spinosa</name>
    <dbReference type="NCBI Taxonomy" id="714518"/>
    <lineage>
        <taxon>Eukaryota</taxon>
        <taxon>Viridiplantae</taxon>
        <taxon>Streptophyta</taxon>
        <taxon>Embryophyta</taxon>
        <taxon>Tracheophyta</taxon>
        <taxon>Spermatophyta</taxon>
        <taxon>Magnoliopsida</taxon>
        <taxon>eudicotyledons</taxon>
        <taxon>Gunneridae</taxon>
        <taxon>Pentapetalae</taxon>
        <taxon>rosids</taxon>
        <taxon>fabids</taxon>
        <taxon>Rosales</taxon>
        <taxon>Rhamnaceae</taxon>
        <taxon>Paliureae</taxon>
        <taxon>Ziziphus</taxon>
    </lineage>
</organism>